<protein>
    <recommendedName>
        <fullName evidence="6">Phosphofructokinase</fullName>
    </recommendedName>
</protein>
<dbReference type="Pfam" id="PF00294">
    <property type="entry name" value="PfkB"/>
    <property type="match status" value="1"/>
</dbReference>
<dbReference type="OrthoDB" id="9801219at2"/>
<evidence type="ECO:0000256" key="1">
    <source>
        <dbReference type="ARBA" id="ARBA00010688"/>
    </source>
</evidence>
<dbReference type="Proteomes" id="UP000028302">
    <property type="component" value="Unassembled WGS sequence"/>
</dbReference>
<dbReference type="InterPro" id="IPR002173">
    <property type="entry name" value="Carboh/pur_kinase_PfkB_CS"/>
</dbReference>
<keyword evidence="3" id="KW-0547">Nucleotide-binding</keyword>
<dbReference type="eggNOG" id="COG1105">
    <property type="taxonomic scope" value="Bacteria"/>
</dbReference>
<dbReference type="FunFam" id="3.40.1190.20:FF:000001">
    <property type="entry name" value="Phosphofructokinase"/>
    <property type="match status" value="1"/>
</dbReference>
<dbReference type="SUPFAM" id="SSF53613">
    <property type="entry name" value="Ribokinase-like"/>
    <property type="match status" value="1"/>
</dbReference>
<dbReference type="RefSeq" id="WP_037335866.1">
    <property type="nucleotide sequence ID" value="NZ_APNK01000007.1"/>
</dbReference>
<dbReference type="GO" id="GO:0005829">
    <property type="term" value="C:cytosol"/>
    <property type="evidence" value="ECO:0007669"/>
    <property type="project" value="TreeGrafter"/>
</dbReference>
<dbReference type="NCBIfam" id="TIGR03168">
    <property type="entry name" value="1-PFK"/>
    <property type="match status" value="1"/>
</dbReference>
<dbReference type="EMBL" id="APNK01000007">
    <property type="protein sequence ID" value="KEZ77962.1"/>
    <property type="molecule type" value="Genomic_DNA"/>
</dbReference>
<comment type="similarity">
    <text evidence="1 6">Belongs to the carbohydrate kinase PfkB family.</text>
</comment>
<accession>A0A084IMM8</accession>
<name>A0A084IMM8_SALHC</name>
<evidence type="ECO:0000256" key="3">
    <source>
        <dbReference type="ARBA" id="ARBA00022741"/>
    </source>
</evidence>
<gene>
    <name evidence="8" type="ORF">C41B8_06697</name>
</gene>
<dbReference type="InterPro" id="IPR029056">
    <property type="entry name" value="Ribokinase-like"/>
</dbReference>
<dbReference type="PANTHER" id="PTHR46566">
    <property type="entry name" value="1-PHOSPHOFRUCTOKINASE-RELATED"/>
    <property type="match status" value="1"/>
</dbReference>
<dbReference type="GO" id="GO:0016052">
    <property type="term" value="P:carbohydrate catabolic process"/>
    <property type="evidence" value="ECO:0007669"/>
    <property type="project" value="UniProtKB-ARBA"/>
</dbReference>
<reference evidence="8 9" key="1">
    <citation type="submission" date="2013-03" db="EMBL/GenBank/DDBJ databases">
        <title>Salinisphaera hydrothermalis C41B8 Genome Sequencing.</title>
        <authorList>
            <person name="Li C."/>
            <person name="Lai Q."/>
            <person name="Shao Z."/>
        </authorList>
    </citation>
    <scope>NUCLEOTIDE SEQUENCE [LARGE SCALE GENOMIC DNA]</scope>
    <source>
        <strain evidence="8 9">C41B8</strain>
    </source>
</reference>
<comment type="caution">
    <text evidence="8">The sequence shown here is derived from an EMBL/GenBank/DDBJ whole genome shotgun (WGS) entry which is preliminary data.</text>
</comment>
<evidence type="ECO:0000256" key="4">
    <source>
        <dbReference type="ARBA" id="ARBA00022777"/>
    </source>
</evidence>
<dbReference type="CDD" id="cd01164">
    <property type="entry name" value="FruK_PfkB_like"/>
    <property type="match status" value="1"/>
</dbReference>
<keyword evidence="4 8" id="KW-0418">Kinase</keyword>
<evidence type="ECO:0000256" key="6">
    <source>
        <dbReference type="PIRNR" id="PIRNR000535"/>
    </source>
</evidence>
<evidence type="ECO:0000313" key="9">
    <source>
        <dbReference type="Proteomes" id="UP000028302"/>
    </source>
</evidence>
<keyword evidence="2 6" id="KW-0808">Transferase</keyword>
<evidence type="ECO:0000256" key="2">
    <source>
        <dbReference type="ARBA" id="ARBA00022679"/>
    </source>
</evidence>
<dbReference type="GO" id="GO:0044281">
    <property type="term" value="P:small molecule metabolic process"/>
    <property type="evidence" value="ECO:0007669"/>
    <property type="project" value="UniProtKB-ARBA"/>
</dbReference>
<keyword evidence="9" id="KW-1185">Reference proteome</keyword>
<evidence type="ECO:0000256" key="5">
    <source>
        <dbReference type="ARBA" id="ARBA00022840"/>
    </source>
</evidence>
<sequence>MARVLTITLNPALDLSIGLGRLAPGEVNRASACRTTAAGKGNNVARVLAAHGHEVLVTGFLGAGNAAVFEAAFAEWGVTDRFVRVAGETRTNVKLAEADSRVTDINAPGATVDDADVSRLADELAAIASAPPDAVLMAGSWPPGLTAPMLERALAPLREAGIPLWLDASGAALETGLALAPVLIKPNEAELAACVGRSLGCDADLLAAGRELQGRGVAEVAISRGADGVLWLAGSAGLAARAPEVPVESTVCAGDTLVAGLMHGRLSGWTDARTLAFAVALSADAVTRIGVGRSDTPAFESLLRAVTVYPVAVEAAVE</sequence>
<dbReference type="STRING" id="1304275.C41B8_06697"/>
<evidence type="ECO:0000313" key="8">
    <source>
        <dbReference type="EMBL" id="KEZ77962.1"/>
    </source>
</evidence>
<feature type="domain" description="Carbohydrate kinase PfkB" evidence="7">
    <location>
        <begin position="20"/>
        <end position="294"/>
    </location>
</feature>
<dbReference type="PATRIC" id="fig|1304275.5.peg.1369"/>
<dbReference type="PANTHER" id="PTHR46566:SF5">
    <property type="entry name" value="1-PHOSPHOFRUCTOKINASE"/>
    <property type="match status" value="1"/>
</dbReference>
<organism evidence="8 9">
    <name type="scientific">Salinisphaera hydrothermalis (strain C41B8)</name>
    <dbReference type="NCBI Taxonomy" id="1304275"/>
    <lineage>
        <taxon>Bacteria</taxon>
        <taxon>Pseudomonadati</taxon>
        <taxon>Pseudomonadota</taxon>
        <taxon>Gammaproteobacteria</taxon>
        <taxon>Salinisphaerales</taxon>
        <taxon>Salinisphaeraceae</taxon>
        <taxon>Salinisphaera</taxon>
    </lineage>
</organism>
<dbReference type="GO" id="GO:0005524">
    <property type="term" value="F:ATP binding"/>
    <property type="evidence" value="ECO:0007669"/>
    <property type="project" value="UniProtKB-KW"/>
</dbReference>
<dbReference type="Gene3D" id="3.40.1190.20">
    <property type="match status" value="1"/>
</dbReference>
<dbReference type="PROSITE" id="PS00583">
    <property type="entry name" value="PFKB_KINASES_1"/>
    <property type="match status" value="1"/>
</dbReference>
<proteinExistence type="inferred from homology"/>
<dbReference type="GO" id="GO:0008443">
    <property type="term" value="F:phosphofructokinase activity"/>
    <property type="evidence" value="ECO:0007669"/>
    <property type="project" value="TreeGrafter"/>
</dbReference>
<dbReference type="PIRSF" id="PIRSF000535">
    <property type="entry name" value="1PFK/6PFK/LacC"/>
    <property type="match status" value="1"/>
</dbReference>
<dbReference type="InterPro" id="IPR017583">
    <property type="entry name" value="Tagatose/fructose_Pkinase"/>
</dbReference>
<evidence type="ECO:0000259" key="7">
    <source>
        <dbReference type="Pfam" id="PF00294"/>
    </source>
</evidence>
<keyword evidence="5" id="KW-0067">ATP-binding</keyword>
<dbReference type="InterPro" id="IPR011611">
    <property type="entry name" value="PfkB_dom"/>
</dbReference>
<dbReference type="AlphaFoldDB" id="A0A084IMM8"/>